<dbReference type="OrthoDB" id="4934557at2759"/>
<protein>
    <submittedName>
        <fullName evidence="5">O-methyltransferase, family 2</fullName>
    </submittedName>
</protein>
<dbReference type="SUPFAM" id="SSF53335">
    <property type="entry name" value="S-adenosyl-L-methionine-dependent methyltransferases"/>
    <property type="match status" value="1"/>
</dbReference>
<dbReference type="GO" id="GO:0008171">
    <property type="term" value="F:O-methyltransferase activity"/>
    <property type="evidence" value="ECO:0007669"/>
    <property type="project" value="InterPro"/>
</dbReference>
<sequence length="417" mass="45890">MASAQGRMAELATTLAIHTQRIDSYLTEKGLPQPSFKAGGPVDLELPAELEGSRLICLEASQELNDLLQGPRNLLFNHQHNQLIYLKLISDLKLADAVPLDGEISYGDLSAAVGVDRAALTRILRLGIAHRVFSEPHPGMIAHSAASRLIADDSRVSDWVGANVHDMWPSAPKAVDALIKWPLASEPNQTGFSLANDTPASFYQELERDPERARRFGGAMSCFTTGEGFALHHLTNGFAWSSLGSDAVVVDVGGSHGDAAFALASKFSNLRVIVQELPGVVASSSERAGVNVRFMEHDFFKEQPTINADVYVLRWILHNWPDAYCIQILRALIPALKNGAKLLVMELVMPPLGLLPNTIDRKLRAMDVTMLEIGNAKERDLEEWKELFLLADERFVFQEVRQPPGSNLSIIEVTWES</sequence>
<keyword evidence="2 5" id="KW-0808">Transferase</keyword>
<evidence type="ECO:0000256" key="1">
    <source>
        <dbReference type="ARBA" id="ARBA00022603"/>
    </source>
</evidence>
<dbReference type="Proteomes" id="UP000078544">
    <property type="component" value="Unassembled WGS sequence"/>
</dbReference>
<keyword evidence="6" id="KW-1185">Reference proteome</keyword>
<dbReference type="InterPro" id="IPR029063">
    <property type="entry name" value="SAM-dependent_MTases_sf"/>
</dbReference>
<dbReference type="SUPFAM" id="SSF46785">
    <property type="entry name" value="Winged helix' DNA-binding domain"/>
    <property type="match status" value="1"/>
</dbReference>
<dbReference type="Gene3D" id="3.40.50.150">
    <property type="entry name" value="Vaccinia Virus protein VP39"/>
    <property type="match status" value="1"/>
</dbReference>
<dbReference type="Gene3D" id="1.10.10.10">
    <property type="entry name" value="Winged helix-like DNA-binding domain superfamily/Winged helix DNA-binding domain"/>
    <property type="match status" value="1"/>
</dbReference>
<dbReference type="AlphaFoldDB" id="A0A162I6C1"/>
<dbReference type="GO" id="GO:0032259">
    <property type="term" value="P:methylation"/>
    <property type="evidence" value="ECO:0007669"/>
    <property type="project" value="UniProtKB-KW"/>
</dbReference>
<reference evidence="5 6" key="1">
    <citation type="journal article" date="2016" name="Genome Biol. Evol.">
        <title>Divergent and convergent evolution of fungal pathogenicity.</title>
        <authorList>
            <person name="Shang Y."/>
            <person name="Xiao G."/>
            <person name="Zheng P."/>
            <person name="Cen K."/>
            <person name="Zhan S."/>
            <person name="Wang C."/>
        </authorList>
    </citation>
    <scope>NUCLEOTIDE SEQUENCE [LARGE SCALE GENOMIC DNA]</scope>
    <source>
        <strain evidence="5 6">RCEF 2490</strain>
    </source>
</reference>
<keyword evidence="3" id="KW-0949">S-adenosyl-L-methionine</keyword>
<keyword evidence="1 5" id="KW-0489">Methyltransferase</keyword>
<evidence type="ECO:0000256" key="3">
    <source>
        <dbReference type="ARBA" id="ARBA00022691"/>
    </source>
</evidence>
<dbReference type="InterPro" id="IPR016461">
    <property type="entry name" value="COMT-like"/>
</dbReference>
<evidence type="ECO:0000313" key="6">
    <source>
        <dbReference type="Proteomes" id="UP000078544"/>
    </source>
</evidence>
<dbReference type="PANTHER" id="PTHR43712">
    <property type="entry name" value="PUTATIVE (AFU_ORTHOLOGUE AFUA_4G14580)-RELATED"/>
    <property type="match status" value="1"/>
</dbReference>
<dbReference type="InterPro" id="IPR036388">
    <property type="entry name" value="WH-like_DNA-bd_sf"/>
</dbReference>
<dbReference type="EMBL" id="AZGY01000026">
    <property type="protein sequence ID" value="KZZ89203.1"/>
    <property type="molecule type" value="Genomic_DNA"/>
</dbReference>
<evidence type="ECO:0000313" key="5">
    <source>
        <dbReference type="EMBL" id="KZZ89203.1"/>
    </source>
</evidence>
<dbReference type="InterPro" id="IPR001077">
    <property type="entry name" value="COMT_C"/>
</dbReference>
<gene>
    <name evidence="5" type="ORF">AAL_07851</name>
</gene>
<comment type="caution">
    <text evidence="5">The sequence shown here is derived from an EMBL/GenBank/DDBJ whole genome shotgun (WGS) entry which is preliminary data.</text>
</comment>
<evidence type="ECO:0000256" key="2">
    <source>
        <dbReference type="ARBA" id="ARBA00022679"/>
    </source>
</evidence>
<dbReference type="PROSITE" id="PS51683">
    <property type="entry name" value="SAM_OMT_II"/>
    <property type="match status" value="1"/>
</dbReference>
<dbReference type="Pfam" id="PF00891">
    <property type="entry name" value="Methyltransf_2"/>
    <property type="match status" value="1"/>
</dbReference>
<dbReference type="InterPro" id="IPR036390">
    <property type="entry name" value="WH_DNA-bd_sf"/>
</dbReference>
<dbReference type="PANTHER" id="PTHR43712:SF12">
    <property type="entry name" value="STERIGMATOCYSTIN 8-O-METHYLTRANSFERASE"/>
    <property type="match status" value="1"/>
</dbReference>
<accession>A0A162I6C1</accession>
<name>A0A162I6C1_9HYPO</name>
<organism evidence="5 6">
    <name type="scientific">Moelleriella libera RCEF 2490</name>
    <dbReference type="NCBI Taxonomy" id="1081109"/>
    <lineage>
        <taxon>Eukaryota</taxon>
        <taxon>Fungi</taxon>
        <taxon>Dikarya</taxon>
        <taxon>Ascomycota</taxon>
        <taxon>Pezizomycotina</taxon>
        <taxon>Sordariomycetes</taxon>
        <taxon>Hypocreomycetidae</taxon>
        <taxon>Hypocreales</taxon>
        <taxon>Clavicipitaceae</taxon>
        <taxon>Moelleriella</taxon>
    </lineage>
</organism>
<feature type="domain" description="O-methyltransferase C-terminal" evidence="4">
    <location>
        <begin position="247"/>
        <end position="388"/>
    </location>
</feature>
<evidence type="ECO:0000259" key="4">
    <source>
        <dbReference type="Pfam" id="PF00891"/>
    </source>
</evidence>
<proteinExistence type="predicted"/>